<evidence type="ECO:0000256" key="6">
    <source>
        <dbReference type="SAM" id="SignalP"/>
    </source>
</evidence>
<dbReference type="CDD" id="cd09916">
    <property type="entry name" value="CpxP_like"/>
    <property type="match status" value="1"/>
</dbReference>
<dbReference type="GO" id="GO:0030288">
    <property type="term" value="C:outer membrane-bounded periplasmic space"/>
    <property type="evidence" value="ECO:0007669"/>
    <property type="project" value="TreeGrafter"/>
</dbReference>
<name>A0A7X8YI38_9VIBR</name>
<dbReference type="PANTHER" id="PTHR38102:SF1">
    <property type="entry name" value="PERIPLASMIC CHAPERONE SPY"/>
    <property type="match status" value="1"/>
</dbReference>
<keyword evidence="4" id="KW-0574">Periplasm</keyword>
<evidence type="ECO:0000313" key="8">
    <source>
        <dbReference type="Proteomes" id="UP000535589"/>
    </source>
</evidence>
<comment type="similarity">
    <text evidence="2">Belongs to the CpxP/Spy family.</text>
</comment>
<dbReference type="InterPro" id="IPR052211">
    <property type="entry name" value="Cpx_auxiliary_protein"/>
</dbReference>
<dbReference type="AlphaFoldDB" id="A0A7X8YI38"/>
<dbReference type="RefSeq" id="WP_168837098.1">
    <property type="nucleotide sequence ID" value="NZ_JABAIK010000014.1"/>
</dbReference>
<protein>
    <submittedName>
        <fullName evidence="7">CpxP family protein</fullName>
    </submittedName>
</protein>
<comment type="caution">
    <text evidence="7">The sequence shown here is derived from an EMBL/GenBank/DDBJ whole genome shotgun (WGS) entry which is preliminary data.</text>
</comment>
<organism evidence="7 8">
    <name type="scientific">Vibrio agarilyticus</name>
    <dbReference type="NCBI Taxonomy" id="2726741"/>
    <lineage>
        <taxon>Bacteria</taxon>
        <taxon>Pseudomonadati</taxon>
        <taxon>Pseudomonadota</taxon>
        <taxon>Gammaproteobacteria</taxon>
        <taxon>Vibrionales</taxon>
        <taxon>Vibrionaceae</taxon>
        <taxon>Vibrio</taxon>
    </lineage>
</organism>
<evidence type="ECO:0000256" key="4">
    <source>
        <dbReference type="ARBA" id="ARBA00022764"/>
    </source>
</evidence>
<gene>
    <name evidence="7" type="ORF">HGP28_14000</name>
</gene>
<keyword evidence="8" id="KW-1185">Reference proteome</keyword>
<evidence type="ECO:0000256" key="2">
    <source>
        <dbReference type="ARBA" id="ARBA00008441"/>
    </source>
</evidence>
<dbReference type="GO" id="GO:0051082">
    <property type="term" value="F:unfolded protein binding"/>
    <property type="evidence" value="ECO:0007669"/>
    <property type="project" value="TreeGrafter"/>
</dbReference>
<evidence type="ECO:0000256" key="5">
    <source>
        <dbReference type="SAM" id="MobiDB-lite"/>
    </source>
</evidence>
<dbReference type="Gene3D" id="1.20.120.1490">
    <property type="match status" value="1"/>
</dbReference>
<keyword evidence="3 6" id="KW-0732">Signal</keyword>
<feature type="region of interest" description="Disordered" evidence="5">
    <location>
        <begin position="64"/>
        <end position="86"/>
    </location>
</feature>
<dbReference type="Pfam" id="PF07813">
    <property type="entry name" value="LTXXQ"/>
    <property type="match status" value="1"/>
</dbReference>
<comment type="subcellular location">
    <subcellularLocation>
        <location evidence="1">Periplasm</location>
    </subcellularLocation>
</comment>
<reference evidence="7 8" key="1">
    <citation type="submission" date="2020-04" db="EMBL/GenBank/DDBJ databases">
        <title>Vibrio sp. SM6, a novel species isolated from seawater.</title>
        <authorList>
            <person name="Wang X."/>
        </authorList>
    </citation>
    <scope>NUCLEOTIDE SEQUENCE [LARGE SCALE GENOMIC DNA]</scope>
    <source>
        <strain evidence="7 8">SM6</strain>
    </source>
</reference>
<sequence>MNLKKALILTAVALPLTLTFGTASADGFGGHKGKQGRCELDMGKKMLRQLDLTEAQKSELKTLRDTQRDAMRNVSDAERQTRIDQRKAQQQAVQKLILADTFDASQAQTLAQEMANQQAERRVKRMEMQHKMLSVLTPEQKTELAKLQQERLEKCGEKRGKGRR</sequence>
<dbReference type="NCBIfam" id="NF009391">
    <property type="entry name" value="PRK12750.1"/>
    <property type="match status" value="1"/>
</dbReference>
<accession>A0A7X8YI38</accession>
<evidence type="ECO:0000256" key="1">
    <source>
        <dbReference type="ARBA" id="ARBA00004418"/>
    </source>
</evidence>
<dbReference type="Proteomes" id="UP000535589">
    <property type="component" value="Unassembled WGS sequence"/>
</dbReference>
<feature type="signal peptide" evidence="6">
    <location>
        <begin position="1"/>
        <end position="25"/>
    </location>
</feature>
<dbReference type="PANTHER" id="PTHR38102">
    <property type="entry name" value="PERIPLASMIC CHAPERONE SPY"/>
    <property type="match status" value="1"/>
</dbReference>
<dbReference type="EMBL" id="JABAIK010000014">
    <property type="protein sequence ID" value="NLS14002.1"/>
    <property type="molecule type" value="Genomic_DNA"/>
</dbReference>
<feature type="chain" id="PRO_5031257760" evidence="6">
    <location>
        <begin position="26"/>
        <end position="164"/>
    </location>
</feature>
<evidence type="ECO:0000256" key="3">
    <source>
        <dbReference type="ARBA" id="ARBA00022729"/>
    </source>
</evidence>
<evidence type="ECO:0000313" key="7">
    <source>
        <dbReference type="EMBL" id="NLS14002.1"/>
    </source>
</evidence>
<proteinExistence type="inferred from homology"/>
<dbReference type="InterPro" id="IPR012899">
    <property type="entry name" value="LTXXQ"/>
</dbReference>